<evidence type="ECO:0000256" key="7">
    <source>
        <dbReference type="PROSITE-ProRule" id="PRU00076"/>
    </source>
</evidence>
<dbReference type="PROSITE" id="PS50026">
    <property type="entry name" value="EGF_3"/>
    <property type="match status" value="1"/>
</dbReference>
<keyword evidence="5" id="KW-0472">Membrane</keyword>
<evidence type="ECO:0000256" key="3">
    <source>
        <dbReference type="ARBA" id="ARBA00022692"/>
    </source>
</evidence>
<dbReference type="GO" id="GO:0016020">
    <property type="term" value="C:membrane"/>
    <property type="evidence" value="ECO:0007669"/>
    <property type="project" value="UniProtKB-SubCell"/>
</dbReference>
<protein>
    <submittedName>
        <fullName evidence="9">Contactin-associated protein 2</fullName>
    </submittedName>
</protein>
<keyword evidence="3" id="KW-0812">Transmembrane</keyword>
<dbReference type="SUPFAM" id="SSF57196">
    <property type="entry name" value="EGF/Laminin"/>
    <property type="match status" value="1"/>
</dbReference>
<name>A0AAV4J712_9GAST</name>
<comment type="subcellular location">
    <subcellularLocation>
        <location evidence="1">Membrane</location>
    </subcellularLocation>
</comment>
<comment type="caution">
    <text evidence="9">The sequence shown here is derived from an EMBL/GenBank/DDBJ whole genome shotgun (WGS) entry which is preliminary data.</text>
</comment>
<organism evidence="9 10">
    <name type="scientific">Elysia marginata</name>
    <dbReference type="NCBI Taxonomy" id="1093978"/>
    <lineage>
        <taxon>Eukaryota</taxon>
        <taxon>Metazoa</taxon>
        <taxon>Spiralia</taxon>
        <taxon>Lophotrochozoa</taxon>
        <taxon>Mollusca</taxon>
        <taxon>Gastropoda</taxon>
        <taxon>Heterobranchia</taxon>
        <taxon>Euthyneura</taxon>
        <taxon>Panpulmonata</taxon>
        <taxon>Sacoglossa</taxon>
        <taxon>Placobranchoidea</taxon>
        <taxon>Plakobranchidae</taxon>
        <taxon>Elysia</taxon>
    </lineage>
</organism>
<evidence type="ECO:0000256" key="5">
    <source>
        <dbReference type="ARBA" id="ARBA00023136"/>
    </source>
</evidence>
<dbReference type="Gene3D" id="2.60.120.1000">
    <property type="match status" value="1"/>
</dbReference>
<dbReference type="CDD" id="cd00054">
    <property type="entry name" value="EGF_CA"/>
    <property type="match status" value="1"/>
</dbReference>
<keyword evidence="10" id="KW-1185">Reference proteome</keyword>
<evidence type="ECO:0000256" key="2">
    <source>
        <dbReference type="ARBA" id="ARBA00022536"/>
    </source>
</evidence>
<keyword evidence="6" id="KW-1015">Disulfide bond</keyword>
<keyword evidence="4" id="KW-1133">Transmembrane helix</keyword>
<feature type="domain" description="EGF-like" evidence="8">
    <location>
        <begin position="27"/>
        <end position="64"/>
    </location>
</feature>
<comment type="caution">
    <text evidence="7">Lacks conserved residue(s) required for the propagation of feature annotation.</text>
</comment>
<dbReference type="Pfam" id="PF00008">
    <property type="entry name" value="EGF"/>
    <property type="match status" value="1"/>
</dbReference>
<accession>A0AAV4J712</accession>
<dbReference type="Gene3D" id="2.10.25.10">
    <property type="entry name" value="Laminin"/>
    <property type="match status" value="1"/>
</dbReference>
<evidence type="ECO:0000256" key="1">
    <source>
        <dbReference type="ARBA" id="ARBA00004370"/>
    </source>
</evidence>
<dbReference type="Proteomes" id="UP000762676">
    <property type="component" value="Unassembled WGS sequence"/>
</dbReference>
<dbReference type="EMBL" id="BMAT01002964">
    <property type="protein sequence ID" value="GFS17630.1"/>
    <property type="molecule type" value="Genomic_DNA"/>
</dbReference>
<evidence type="ECO:0000259" key="8">
    <source>
        <dbReference type="PROSITE" id="PS50026"/>
    </source>
</evidence>
<evidence type="ECO:0000313" key="10">
    <source>
        <dbReference type="Proteomes" id="UP000762676"/>
    </source>
</evidence>
<dbReference type="FunFam" id="2.10.25.10:FF:000015">
    <property type="entry name" value="neurexin-1 isoform X1"/>
    <property type="match status" value="1"/>
</dbReference>
<gene>
    <name evidence="9" type="ORF">ElyMa_001501300</name>
</gene>
<feature type="non-terminal residue" evidence="9">
    <location>
        <position position="176"/>
    </location>
</feature>
<sequence>MVKSGLCQTGSNPGKSTWLAYSQISLGLVKCTPNPCEHGGVCQQSWSTFTCNCENTGYEGELCHTSSAHISCEMHKYYSNNDGREIAMIDPDGSGPLQPFQVLCEWGSDGEIITYIEHDSMGEILVNGFDAPGSYVRKITYATKELLALEEIIDRARMCRQNVKYKCRNAKFLKNP</sequence>
<evidence type="ECO:0000256" key="4">
    <source>
        <dbReference type="ARBA" id="ARBA00022989"/>
    </source>
</evidence>
<evidence type="ECO:0000313" key="9">
    <source>
        <dbReference type="EMBL" id="GFS17630.1"/>
    </source>
</evidence>
<proteinExistence type="predicted"/>
<keyword evidence="2 7" id="KW-0245">EGF-like domain</keyword>
<evidence type="ECO:0000256" key="6">
    <source>
        <dbReference type="ARBA" id="ARBA00023157"/>
    </source>
</evidence>
<reference evidence="9 10" key="1">
    <citation type="journal article" date="2021" name="Elife">
        <title>Chloroplast acquisition without the gene transfer in kleptoplastic sea slugs, Plakobranchus ocellatus.</title>
        <authorList>
            <person name="Maeda T."/>
            <person name="Takahashi S."/>
            <person name="Yoshida T."/>
            <person name="Shimamura S."/>
            <person name="Takaki Y."/>
            <person name="Nagai Y."/>
            <person name="Toyoda A."/>
            <person name="Suzuki Y."/>
            <person name="Arimoto A."/>
            <person name="Ishii H."/>
            <person name="Satoh N."/>
            <person name="Nishiyama T."/>
            <person name="Hasebe M."/>
            <person name="Maruyama T."/>
            <person name="Minagawa J."/>
            <person name="Obokata J."/>
            <person name="Shigenobu S."/>
        </authorList>
    </citation>
    <scope>NUCLEOTIDE SEQUENCE [LARGE SCALE GENOMIC DNA]</scope>
</reference>
<dbReference type="InterPro" id="IPR000742">
    <property type="entry name" value="EGF"/>
</dbReference>
<dbReference type="AlphaFoldDB" id="A0AAV4J712"/>